<accession>A0ABP3PPA4</accession>
<organism evidence="1 2">
    <name type="scientific">Rhizomicrobium electricum</name>
    <dbReference type="NCBI Taxonomy" id="480070"/>
    <lineage>
        <taxon>Bacteria</taxon>
        <taxon>Pseudomonadati</taxon>
        <taxon>Pseudomonadota</taxon>
        <taxon>Alphaproteobacteria</taxon>
        <taxon>Micropepsales</taxon>
        <taxon>Micropepsaceae</taxon>
        <taxon>Rhizomicrobium</taxon>
    </lineage>
</organism>
<dbReference type="RefSeq" id="WP_166934274.1">
    <property type="nucleotide sequence ID" value="NZ_BAAADD010000005.1"/>
</dbReference>
<dbReference type="Proteomes" id="UP001499951">
    <property type="component" value="Unassembled WGS sequence"/>
</dbReference>
<protein>
    <submittedName>
        <fullName evidence="1">Uncharacterized protein</fullName>
    </submittedName>
</protein>
<reference evidence="2" key="1">
    <citation type="journal article" date="2019" name="Int. J. Syst. Evol. Microbiol.">
        <title>The Global Catalogue of Microorganisms (GCM) 10K type strain sequencing project: providing services to taxonomists for standard genome sequencing and annotation.</title>
        <authorList>
            <consortium name="The Broad Institute Genomics Platform"/>
            <consortium name="The Broad Institute Genome Sequencing Center for Infectious Disease"/>
            <person name="Wu L."/>
            <person name="Ma J."/>
        </authorList>
    </citation>
    <scope>NUCLEOTIDE SEQUENCE [LARGE SCALE GENOMIC DNA]</scope>
    <source>
        <strain evidence="2">JCM 15089</strain>
    </source>
</reference>
<name>A0ABP3PPA4_9PROT</name>
<sequence>MPVFRLTPRPGTETSAQWRASSMRPYCLWIRAGDEYEARRAVARATHVDPPPGVPETLEPWKDDELVACEYDDSKNVSDGVIYVRRFPVAVRAMQQRRLSA</sequence>
<evidence type="ECO:0000313" key="1">
    <source>
        <dbReference type="EMBL" id="GAA0571990.1"/>
    </source>
</evidence>
<comment type="caution">
    <text evidence="1">The sequence shown here is derived from an EMBL/GenBank/DDBJ whole genome shotgun (WGS) entry which is preliminary data.</text>
</comment>
<gene>
    <name evidence="1" type="ORF">GCM10008942_20870</name>
</gene>
<evidence type="ECO:0000313" key="2">
    <source>
        <dbReference type="Proteomes" id="UP001499951"/>
    </source>
</evidence>
<dbReference type="EMBL" id="BAAADD010000005">
    <property type="protein sequence ID" value="GAA0571990.1"/>
    <property type="molecule type" value="Genomic_DNA"/>
</dbReference>
<keyword evidence="2" id="KW-1185">Reference proteome</keyword>
<proteinExistence type="predicted"/>